<proteinExistence type="predicted"/>
<dbReference type="SUPFAM" id="SSF82784">
    <property type="entry name" value="OsmC-like"/>
    <property type="match status" value="1"/>
</dbReference>
<dbReference type="KEGG" id="pna:Pnap_2833"/>
<dbReference type="OrthoDB" id="5297623at2"/>
<organism evidence="1 2">
    <name type="scientific">Polaromonas naphthalenivorans (strain CJ2)</name>
    <dbReference type="NCBI Taxonomy" id="365044"/>
    <lineage>
        <taxon>Bacteria</taxon>
        <taxon>Pseudomonadati</taxon>
        <taxon>Pseudomonadota</taxon>
        <taxon>Betaproteobacteria</taxon>
        <taxon>Burkholderiales</taxon>
        <taxon>Comamonadaceae</taxon>
        <taxon>Polaromonas</taxon>
    </lineage>
</organism>
<dbReference type="InterPro" id="IPR036102">
    <property type="entry name" value="OsmC/Ohrsf"/>
</dbReference>
<dbReference type="Gene3D" id="3.30.300.20">
    <property type="match status" value="1"/>
</dbReference>
<dbReference type="eggNOG" id="COG1765">
    <property type="taxonomic scope" value="Bacteria"/>
</dbReference>
<evidence type="ECO:0000313" key="2">
    <source>
        <dbReference type="Proteomes" id="UP000000644"/>
    </source>
</evidence>
<dbReference type="Pfam" id="PF02566">
    <property type="entry name" value="OsmC"/>
    <property type="match status" value="1"/>
</dbReference>
<keyword evidence="2" id="KW-1185">Reference proteome</keyword>
<gene>
    <name evidence="1" type="ordered locus">Pnap_2833</name>
</gene>
<dbReference type="RefSeq" id="WP_011802212.1">
    <property type="nucleotide sequence ID" value="NC_008781.1"/>
</dbReference>
<dbReference type="InterPro" id="IPR003718">
    <property type="entry name" value="OsmC/Ohr_fam"/>
</dbReference>
<dbReference type="EMBL" id="CP000529">
    <property type="protein sequence ID" value="ABM38135.1"/>
    <property type="molecule type" value="Genomic_DNA"/>
</dbReference>
<dbReference type="STRING" id="365044.Pnap_2833"/>
<accession>A1VR57</accession>
<reference evidence="2" key="1">
    <citation type="journal article" date="2009" name="Environ. Microbiol.">
        <title>The genome of Polaromonas naphthalenivorans strain CJ2, isolated from coal tar-contaminated sediment, reveals physiological and metabolic versatility and evolution through extensive horizontal gene transfer.</title>
        <authorList>
            <person name="Yagi J.M."/>
            <person name="Sims D."/>
            <person name="Brettin T."/>
            <person name="Bruce D."/>
            <person name="Madsen E.L."/>
        </authorList>
    </citation>
    <scope>NUCLEOTIDE SEQUENCE [LARGE SCALE GENOMIC DNA]</scope>
    <source>
        <strain evidence="2">CJ2</strain>
    </source>
</reference>
<dbReference type="InterPro" id="IPR015946">
    <property type="entry name" value="KH_dom-like_a/b"/>
</dbReference>
<sequence length="158" mass="17501">MSENSITVELIQQHDYRFDIHFAETIPVLTSDEPVPLGTGQGPSPVQLLCAAVGNCLSDSLLFALRKFKQAPEPLRCTVQAEVGRNTDNRLRVLQMTATLRLGVPAAQLEHLDRVLSQFEAYCTVTQSISQSIPVTLQVFDSTGMQLRQDPLNHQETP</sequence>
<dbReference type="HOGENOM" id="CLU_110187_0_0_4"/>
<dbReference type="Proteomes" id="UP000000644">
    <property type="component" value="Chromosome"/>
</dbReference>
<evidence type="ECO:0000313" key="1">
    <source>
        <dbReference type="EMBL" id="ABM38135.1"/>
    </source>
</evidence>
<name>A1VR57_POLNA</name>
<dbReference type="AlphaFoldDB" id="A1VR57"/>
<protein>
    <submittedName>
        <fullName evidence="1">OsmC family protein</fullName>
    </submittedName>
</protein>